<keyword evidence="1" id="KW-0677">Repeat</keyword>
<dbReference type="Gene3D" id="3.40.50.10490">
    <property type="entry name" value="Glucose-6-phosphate isomerase like protein, domain 1"/>
    <property type="match status" value="2"/>
</dbReference>
<dbReference type="GO" id="GO:0097367">
    <property type="term" value="F:carbohydrate derivative binding"/>
    <property type="evidence" value="ECO:0007669"/>
    <property type="project" value="InterPro"/>
</dbReference>
<dbReference type="PROSITE" id="PS51464">
    <property type="entry name" value="SIS"/>
    <property type="match status" value="1"/>
</dbReference>
<accession>A0A5R9C2M0</accession>
<dbReference type="InterPro" id="IPR046348">
    <property type="entry name" value="SIS_dom_sf"/>
</dbReference>
<reference evidence="3 4" key="1">
    <citation type="submission" date="2019-05" db="EMBL/GenBank/DDBJ databases">
        <title>The metagenome of a microbial culture collection derived from dairy environment covers the genomic content of the human microbiome.</title>
        <authorList>
            <person name="Roder T."/>
            <person name="Wuthrich D."/>
            <person name="Sattari Z."/>
            <person name="Von Ah U."/>
            <person name="Bar C."/>
            <person name="Ronchi F."/>
            <person name="Macpherson A.J."/>
            <person name="Ganal-Vonarburg S.C."/>
            <person name="Bruggmann R."/>
            <person name="Vergeres G."/>
        </authorList>
    </citation>
    <scope>NUCLEOTIDE SEQUENCE [LARGE SCALE GENOMIC DNA]</scope>
    <source>
        <strain evidence="3 4">FAM 24235</strain>
    </source>
</reference>
<evidence type="ECO:0000256" key="1">
    <source>
        <dbReference type="ARBA" id="ARBA00022737"/>
    </source>
</evidence>
<dbReference type="PANTHER" id="PTHR10937">
    <property type="entry name" value="GLUCOSAMINE--FRUCTOSE-6-PHOSPHATE AMINOTRANSFERASE, ISOMERIZING"/>
    <property type="match status" value="1"/>
</dbReference>
<dbReference type="SUPFAM" id="SSF53697">
    <property type="entry name" value="SIS domain"/>
    <property type="match status" value="1"/>
</dbReference>
<dbReference type="CDD" id="cd05008">
    <property type="entry name" value="SIS_GlmS_GlmD_1"/>
    <property type="match status" value="1"/>
</dbReference>
<organism evidence="3 4">
    <name type="scientific">Marinilactibacillus psychrotolerans</name>
    <dbReference type="NCBI Taxonomy" id="191770"/>
    <lineage>
        <taxon>Bacteria</taxon>
        <taxon>Bacillati</taxon>
        <taxon>Bacillota</taxon>
        <taxon>Bacilli</taxon>
        <taxon>Lactobacillales</taxon>
        <taxon>Carnobacteriaceae</taxon>
        <taxon>Marinilactibacillus</taxon>
    </lineage>
</organism>
<dbReference type="EMBL" id="VBTE01000022">
    <property type="protein sequence ID" value="TLQ06945.1"/>
    <property type="molecule type" value="Genomic_DNA"/>
</dbReference>
<dbReference type="GO" id="GO:0006487">
    <property type="term" value="P:protein N-linked glycosylation"/>
    <property type="evidence" value="ECO:0007669"/>
    <property type="project" value="TreeGrafter"/>
</dbReference>
<name>A0A5R9C2M0_9LACT</name>
<evidence type="ECO:0000259" key="2">
    <source>
        <dbReference type="PROSITE" id="PS51464"/>
    </source>
</evidence>
<dbReference type="InterPro" id="IPR035466">
    <property type="entry name" value="GlmS/AgaS_SIS"/>
</dbReference>
<dbReference type="OrthoDB" id="5150296at2"/>
<dbReference type="Pfam" id="PF01380">
    <property type="entry name" value="SIS"/>
    <property type="match status" value="1"/>
</dbReference>
<dbReference type="Proteomes" id="UP000307201">
    <property type="component" value="Unassembled WGS sequence"/>
</dbReference>
<feature type="domain" description="SIS" evidence="2">
    <location>
        <begin position="29"/>
        <end position="168"/>
    </location>
</feature>
<dbReference type="GO" id="GO:0006047">
    <property type="term" value="P:UDP-N-acetylglucosamine metabolic process"/>
    <property type="evidence" value="ECO:0007669"/>
    <property type="project" value="TreeGrafter"/>
</dbReference>
<protein>
    <submittedName>
        <fullName evidence="3">SIS domain-containing protein</fullName>
    </submittedName>
</protein>
<dbReference type="InterPro" id="IPR001347">
    <property type="entry name" value="SIS_dom"/>
</dbReference>
<sequence length="354" mass="39959">MIETMLTYVNEEPEILKRILEEFDESNILNNLPKQVEHVLILATGSSLNAALAAKYYMESTAAINVTIEEPFNYEHYGTFDKKIDLILAISQSGKSTSTINVLNKVIKRKVPIMALTNDLETPLVELSQVGIDLNVGEEKVGYVTKGYSGTILNLFLIACTIGKNKGIIDESNLKERIKELENTIKEIPELINRSISYFNENKDRFSSYSRFLCIGYGANVGVAKEFETKFTETVRLPSSGCELEAYMHGPFLEANKEHALLFLVDDSPISSRAFHLRNYMNDYVGTTMTIVKNETVGQYDFSLQSNCTNNFIMPLLYVVLVQIWSYLTAEMSGIDLNIDPFPDFDEKLNSKLI</sequence>
<gene>
    <name evidence="3" type="ORF">FEZ48_08045</name>
</gene>
<dbReference type="RefSeq" id="WP_138472114.1">
    <property type="nucleotide sequence ID" value="NZ_VBTE01000022.1"/>
</dbReference>
<dbReference type="GO" id="GO:0004360">
    <property type="term" value="F:glutamine-fructose-6-phosphate transaminase (isomerizing) activity"/>
    <property type="evidence" value="ECO:0007669"/>
    <property type="project" value="TreeGrafter"/>
</dbReference>
<dbReference type="GO" id="GO:0006002">
    <property type="term" value="P:fructose 6-phosphate metabolic process"/>
    <property type="evidence" value="ECO:0007669"/>
    <property type="project" value="TreeGrafter"/>
</dbReference>
<proteinExistence type="predicted"/>
<evidence type="ECO:0000313" key="4">
    <source>
        <dbReference type="Proteomes" id="UP000307201"/>
    </source>
</evidence>
<comment type="caution">
    <text evidence="3">The sequence shown here is derived from an EMBL/GenBank/DDBJ whole genome shotgun (WGS) entry which is preliminary data.</text>
</comment>
<dbReference type="PANTHER" id="PTHR10937:SF17">
    <property type="entry name" value="GLUCOSAMINE-FRUCTOSE-6-PHOSPHATE AMINOTRANSFERASE"/>
    <property type="match status" value="1"/>
</dbReference>
<evidence type="ECO:0000313" key="3">
    <source>
        <dbReference type="EMBL" id="TLQ06945.1"/>
    </source>
</evidence>
<dbReference type="AlphaFoldDB" id="A0A5R9C2M0"/>